<feature type="compositionally biased region" description="Polar residues" evidence="1">
    <location>
        <begin position="155"/>
        <end position="177"/>
    </location>
</feature>
<accession>A0AAW0Y541</accession>
<reference evidence="2" key="2">
    <citation type="submission" date="2024-01" db="EMBL/GenBank/DDBJ databases">
        <authorList>
            <person name="He J."/>
            <person name="Wang M."/>
            <person name="Zheng J."/>
            <person name="Liu Z."/>
        </authorList>
    </citation>
    <scope>NUCLEOTIDE SEQUENCE</scope>
    <source>
        <strain evidence="2">ZL_2023a</strain>
        <tissue evidence="2">Muscle</tissue>
    </source>
</reference>
<feature type="region of interest" description="Disordered" evidence="1">
    <location>
        <begin position="153"/>
        <end position="240"/>
    </location>
</feature>
<evidence type="ECO:0000313" key="2">
    <source>
        <dbReference type="EMBL" id="KAK8747166.1"/>
    </source>
</evidence>
<organism evidence="2 3">
    <name type="scientific">Cherax quadricarinatus</name>
    <name type="common">Australian red claw crayfish</name>
    <dbReference type="NCBI Taxonomy" id="27406"/>
    <lineage>
        <taxon>Eukaryota</taxon>
        <taxon>Metazoa</taxon>
        <taxon>Ecdysozoa</taxon>
        <taxon>Arthropoda</taxon>
        <taxon>Crustacea</taxon>
        <taxon>Multicrustacea</taxon>
        <taxon>Malacostraca</taxon>
        <taxon>Eumalacostraca</taxon>
        <taxon>Eucarida</taxon>
        <taxon>Decapoda</taxon>
        <taxon>Pleocyemata</taxon>
        <taxon>Astacidea</taxon>
        <taxon>Parastacoidea</taxon>
        <taxon>Parastacidae</taxon>
        <taxon>Cherax</taxon>
    </lineage>
</organism>
<gene>
    <name evidence="2" type="ORF">OTU49_016653</name>
</gene>
<dbReference type="Proteomes" id="UP001445076">
    <property type="component" value="Unassembled WGS sequence"/>
</dbReference>
<name>A0AAW0Y541_CHEQU</name>
<sequence length="240" mass="26189">MDSWRMMADTEVSRGRLRSCCLDDDDNDMEEEAACQKGGHAPWTRGEGSRAALGRLKAKLFETRLAAHVRQAQLVLADSIKQAGWAVEHKVSEVSRRGWSEATRAWGSGGSGGGTLALTSSSGGPHERSSLLLGPGDGYQRLDNNRCNDSWGDDNWTNDWGSSNNSKPSSPTQTQMDSPEPSPNARVSKKNANNSCKKNKGSVKKDGKAEQELLVDLGNNGTKGHTWDNWDDDWEKVEGQ</sequence>
<reference evidence="2 3" key="1">
    <citation type="journal article" date="2024" name="BMC Genomics">
        <title>Genome assembly of redclaw crayfish (Cherax quadricarinatus) provides insights into its immune adaptation and hypoxia tolerance.</title>
        <authorList>
            <person name="Liu Z."/>
            <person name="Zheng J."/>
            <person name="Li H."/>
            <person name="Fang K."/>
            <person name="Wang S."/>
            <person name="He J."/>
            <person name="Zhou D."/>
            <person name="Weng S."/>
            <person name="Chi M."/>
            <person name="Gu Z."/>
            <person name="He J."/>
            <person name="Li F."/>
            <person name="Wang M."/>
        </authorList>
    </citation>
    <scope>NUCLEOTIDE SEQUENCE [LARGE SCALE GENOMIC DNA]</scope>
    <source>
        <strain evidence="2">ZL_2023a</strain>
    </source>
</reference>
<dbReference type="EMBL" id="JARKIK010000015">
    <property type="protein sequence ID" value="KAK8747166.1"/>
    <property type="molecule type" value="Genomic_DNA"/>
</dbReference>
<evidence type="ECO:0000313" key="3">
    <source>
        <dbReference type="Proteomes" id="UP001445076"/>
    </source>
</evidence>
<feature type="compositionally biased region" description="Acidic residues" evidence="1">
    <location>
        <begin position="229"/>
        <end position="240"/>
    </location>
</feature>
<dbReference type="AlphaFoldDB" id="A0AAW0Y541"/>
<dbReference type="EMBL" id="JARKIK010000015">
    <property type="protein sequence ID" value="KAK8747168.1"/>
    <property type="molecule type" value="Genomic_DNA"/>
</dbReference>
<protein>
    <submittedName>
        <fullName evidence="2">Uncharacterized protein</fullName>
    </submittedName>
</protein>
<evidence type="ECO:0000256" key="1">
    <source>
        <dbReference type="SAM" id="MobiDB-lite"/>
    </source>
</evidence>
<comment type="caution">
    <text evidence="2">The sequence shown here is derived from an EMBL/GenBank/DDBJ whole genome shotgun (WGS) entry which is preliminary data.</text>
</comment>
<proteinExistence type="predicted"/>
<feature type="region of interest" description="Disordered" evidence="1">
    <location>
        <begin position="103"/>
        <end position="139"/>
    </location>
</feature>
<keyword evidence="3" id="KW-1185">Reference proteome</keyword>